<gene>
    <name evidence="1" type="primary">37</name>
    <name evidence="1" type="ORF">SEA_CARON_37</name>
</gene>
<dbReference type="EMBL" id="OQ190481">
    <property type="protein sequence ID" value="WDS52063.1"/>
    <property type="molecule type" value="Genomic_DNA"/>
</dbReference>
<sequence length="140" mass="15581">MTNRNFRPATLEDVSVGDIVRASKDDIVLVGPVAEHSRYGLYLNLPFTDVTEDDVELEELIDEGYTLERAVDPLPKGLFALLTPRDPRGFYAGAILTRAGWRWVYQGGNAAREEDIPDIATLEERLDEGILTIAFEGVSE</sequence>
<dbReference type="Proteomes" id="UP001219759">
    <property type="component" value="Segment"/>
</dbReference>
<proteinExistence type="predicted"/>
<name>A0AAE9ZKU6_9CAUD</name>
<protein>
    <submittedName>
        <fullName evidence="1">Uncharacterized protein</fullName>
    </submittedName>
</protein>
<keyword evidence="2" id="KW-1185">Reference proteome</keyword>
<evidence type="ECO:0000313" key="2">
    <source>
        <dbReference type="Proteomes" id="UP001219759"/>
    </source>
</evidence>
<reference evidence="2" key="1">
    <citation type="submission" date="2023-01" db="EMBL/GenBank/DDBJ databases">
        <authorList>
            <person name="Bendele M."/>
            <person name="Baldwin A.R."/>
            <person name="Chauncey H.A."/>
            <person name="Connelly K.A."/>
            <person name="Daniel I."/>
            <person name="Fitzgerald E.B."/>
            <person name="McKinney B.E."/>
            <person name="Murray D.M."/>
            <person name="Parshall S."/>
            <person name="Stokes L.T."/>
            <person name="Tanaka K.N."/>
            <person name="Vinson E.C."/>
            <person name="Klevikis C."/>
            <person name="Temple L."/>
            <person name="Utz L."/>
            <person name="Rinehart C.A."/>
            <person name="Garlena R.A."/>
            <person name="Russell D.A."/>
            <person name="Jacobs-Sera D."/>
            <person name="Hatfull G.F."/>
        </authorList>
    </citation>
    <scope>NUCLEOTIDE SEQUENCE [LARGE SCALE GENOMIC DNA]</scope>
</reference>
<accession>A0AAE9ZKU6</accession>
<organism evidence="1 2">
    <name type="scientific">Microbacterium phage Caron</name>
    <dbReference type="NCBI Taxonomy" id="3028494"/>
    <lineage>
        <taxon>Viruses</taxon>
        <taxon>Duplodnaviria</taxon>
        <taxon>Heunggongvirae</taxon>
        <taxon>Uroviricota</taxon>
        <taxon>Caudoviricetes</taxon>
        <taxon>Casidaviridae</taxon>
        <taxon>Barnstormervirus</taxon>
        <taxon>Barnstormervirus caron</taxon>
    </lineage>
</organism>
<evidence type="ECO:0000313" key="1">
    <source>
        <dbReference type="EMBL" id="WDS52063.1"/>
    </source>
</evidence>